<dbReference type="KEGG" id="lgi:LOTGIDRAFT_162013"/>
<evidence type="ECO:0000313" key="1">
    <source>
        <dbReference type="EMBL" id="ESO92989.1"/>
    </source>
</evidence>
<dbReference type="EMBL" id="KB201977">
    <property type="protein sequence ID" value="ESO92989.1"/>
    <property type="molecule type" value="Genomic_DNA"/>
</dbReference>
<sequence>MSLKGNSSNNIREKKDNGRFLKEGRKVEGQAEVAFIGDSNFRGLLEYELKEWQLDRGMIVRCYSGGRANDMLKKCCLPDESRVKTVVIGIGGNDLNGCNDVLNELDENNKKSKADKVIQIVADKITDVAKLYKGIAKRVYVMLPGLRKKMKNSYVLKLNRFCKEKLDDMNIEYLDTAEELLKEKQLIDCVIDGVHYRDSFLKKMIGKICKSLDLPFQLPEIKPTNWPATMPEQCFACGEKTTNHE</sequence>
<evidence type="ECO:0008006" key="3">
    <source>
        <dbReference type="Google" id="ProtNLM"/>
    </source>
</evidence>
<accession>V4BVE4</accession>
<name>V4BVE4_LOTGI</name>
<dbReference type="Gene3D" id="3.40.50.1110">
    <property type="entry name" value="SGNH hydrolase"/>
    <property type="match status" value="1"/>
</dbReference>
<dbReference type="Proteomes" id="UP000030746">
    <property type="component" value="Unassembled WGS sequence"/>
</dbReference>
<dbReference type="CTD" id="20238865"/>
<dbReference type="GO" id="GO:0016788">
    <property type="term" value="F:hydrolase activity, acting on ester bonds"/>
    <property type="evidence" value="ECO:0007669"/>
    <property type="project" value="InterPro"/>
</dbReference>
<gene>
    <name evidence="1" type="ORF">LOTGIDRAFT_162013</name>
</gene>
<dbReference type="OrthoDB" id="10556731at2759"/>
<proteinExistence type="predicted"/>
<dbReference type="InterPro" id="IPR036514">
    <property type="entry name" value="SGNH_hydro_sf"/>
</dbReference>
<dbReference type="AlphaFoldDB" id="V4BVE4"/>
<protein>
    <recommendedName>
        <fullName evidence="3">SGNH hydrolase-type esterase domain-containing protein</fullName>
    </recommendedName>
</protein>
<dbReference type="SUPFAM" id="SSF52266">
    <property type="entry name" value="SGNH hydrolase"/>
    <property type="match status" value="1"/>
</dbReference>
<dbReference type="HOGENOM" id="CLU_1134660_0_0_1"/>
<dbReference type="GeneID" id="20238865"/>
<dbReference type="InterPro" id="IPR001087">
    <property type="entry name" value="GDSL"/>
</dbReference>
<dbReference type="Pfam" id="PF00657">
    <property type="entry name" value="Lipase_GDSL"/>
    <property type="match status" value="1"/>
</dbReference>
<dbReference type="RefSeq" id="XP_009056199.1">
    <property type="nucleotide sequence ID" value="XM_009057951.1"/>
</dbReference>
<evidence type="ECO:0000313" key="2">
    <source>
        <dbReference type="Proteomes" id="UP000030746"/>
    </source>
</evidence>
<keyword evidence="2" id="KW-1185">Reference proteome</keyword>
<organism evidence="1 2">
    <name type="scientific">Lottia gigantea</name>
    <name type="common">Giant owl limpet</name>
    <dbReference type="NCBI Taxonomy" id="225164"/>
    <lineage>
        <taxon>Eukaryota</taxon>
        <taxon>Metazoa</taxon>
        <taxon>Spiralia</taxon>
        <taxon>Lophotrochozoa</taxon>
        <taxon>Mollusca</taxon>
        <taxon>Gastropoda</taxon>
        <taxon>Patellogastropoda</taxon>
        <taxon>Lottioidea</taxon>
        <taxon>Lottiidae</taxon>
        <taxon>Lottia</taxon>
    </lineage>
</organism>
<reference evidence="1 2" key="1">
    <citation type="journal article" date="2013" name="Nature">
        <title>Insights into bilaterian evolution from three spiralian genomes.</title>
        <authorList>
            <person name="Simakov O."/>
            <person name="Marletaz F."/>
            <person name="Cho S.J."/>
            <person name="Edsinger-Gonzales E."/>
            <person name="Havlak P."/>
            <person name="Hellsten U."/>
            <person name="Kuo D.H."/>
            <person name="Larsson T."/>
            <person name="Lv J."/>
            <person name="Arendt D."/>
            <person name="Savage R."/>
            <person name="Osoegawa K."/>
            <person name="de Jong P."/>
            <person name="Grimwood J."/>
            <person name="Chapman J.A."/>
            <person name="Shapiro H."/>
            <person name="Aerts A."/>
            <person name="Otillar R.P."/>
            <person name="Terry A.Y."/>
            <person name="Boore J.L."/>
            <person name="Grigoriev I.V."/>
            <person name="Lindberg D.R."/>
            <person name="Seaver E.C."/>
            <person name="Weisblat D.A."/>
            <person name="Putnam N.H."/>
            <person name="Rokhsar D.S."/>
        </authorList>
    </citation>
    <scope>NUCLEOTIDE SEQUENCE [LARGE SCALE GENOMIC DNA]</scope>
</reference>